<dbReference type="GO" id="GO:0050660">
    <property type="term" value="F:flavin adenine dinucleotide binding"/>
    <property type="evidence" value="ECO:0007669"/>
    <property type="project" value="InterPro"/>
</dbReference>
<evidence type="ECO:0000256" key="3">
    <source>
        <dbReference type="ARBA" id="ARBA00023002"/>
    </source>
</evidence>
<comment type="cofactor">
    <cofactor evidence="1">
        <name>FAD</name>
        <dbReference type="ChEBI" id="CHEBI:57692"/>
    </cofactor>
</comment>
<dbReference type="EC" id="1.8.1.16" evidence="7"/>
<dbReference type="GO" id="GO:0005829">
    <property type="term" value="C:cytosol"/>
    <property type="evidence" value="ECO:0007669"/>
    <property type="project" value="TreeGrafter"/>
</dbReference>
<dbReference type="PANTHER" id="PTHR42737:SF2">
    <property type="entry name" value="GLUTATHIONE REDUCTASE"/>
    <property type="match status" value="1"/>
</dbReference>
<dbReference type="GO" id="GO:0006749">
    <property type="term" value="P:glutathione metabolic process"/>
    <property type="evidence" value="ECO:0007669"/>
    <property type="project" value="TreeGrafter"/>
</dbReference>
<sequence length="53" mass="5729">MVGADAPEILQGLAIAVRMGATKADFDATLAIHPTAAEEFVTLKEKSTRYRHD</sequence>
<dbReference type="GO" id="GO:0045454">
    <property type="term" value="P:cell redox homeostasis"/>
    <property type="evidence" value="ECO:0007669"/>
    <property type="project" value="InterPro"/>
</dbReference>
<evidence type="ECO:0000256" key="2">
    <source>
        <dbReference type="ARBA" id="ARBA00007532"/>
    </source>
</evidence>
<evidence type="ECO:0000256" key="1">
    <source>
        <dbReference type="ARBA" id="ARBA00001974"/>
    </source>
</evidence>
<gene>
    <name evidence="7" type="primary">garB_2</name>
    <name evidence="7" type="ORF">GALL_238160</name>
</gene>
<reference evidence="7" key="1">
    <citation type="submission" date="2016-10" db="EMBL/GenBank/DDBJ databases">
        <title>Sequence of Gallionella enrichment culture.</title>
        <authorList>
            <person name="Poehlein A."/>
            <person name="Muehling M."/>
            <person name="Daniel R."/>
        </authorList>
    </citation>
    <scope>NUCLEOTIDE SEQUENCE</scope>
</reference>
<name>A0A1J5RXI7_9ZZZZ</name>
<dbReference type="PANTHER" id="PTHR42737">
    <property type="entry name" value="GLUTATHIONE REDUCTASE"/>
    <property type="match status" value="1"/>
</dbReference>
<dbReference type="Pfam" id="PF02852">
    <property type="entry name" value="Pyr_redox_dim"/>
    <property type="match status" value="1"/>
</dbReference>
<accession>A0A1J5RXI7</accession>
<dbReference type="Gene3D" id="3.30.390.30">
    <property type="match status" value="1"/>
</dbReference>
<proteinExistence type="inferred from homology"/>
<comment type="similarity">
    <text evidence="2">Belongs to the class-I pyridine nucleotide-disulfide oxidoreductase family.</text>
</comment>
<dbReference type="GO" id="GO:0034599">
    <property type="term" value="P:cellular response to oxidative stress"/>
    <property type="evidence" value="ECO:0007669"/>
    <property type="project" value="TreeGrafter"/>
</dbReference>
<dbReference type="InterPro" id="IPR016156">
    <property type="entry name" value="FAD/NAD-linked_Rdtase_dimer_sf"/>
</dbReference>
<keyword evidence="3 7" id="KW-0560">Oxidoreductase</keyword>
<evidence type="ECO:0000313" key="7">
    <source>
        <dbReference type="EMBL" id="OIQ94187.1"/>
    </source>
</evidence>
<dbReference type="GO" id="GO:0005739">
    <property type="term" value="C:mitochondrion"/>
    <property type="evidence" value="ECO:0007669"/>
    <property type="project" value="TreeGrafter"/>
</dbReference>
<feature type="domain" description="Pyridine nucleotide-disulphide oxidoreductase dimerisation" evidence="6">
    <location>
        <begin position="1"/>
        <end position="42"/>
    </location>
</feature>
<dbReference type="InterPro" id="IPR046952">
    <property type="entry name" value="GSHR/TRXR-like"/>
</dbReference>
<dbReference type="SUPFAM" id="SSF55424">
    <property type="entry name" value="FAD/NAD-linked reductases, dimerisation (C-terminal) domain"/>
    <property type="match status" value="1"/>
</dbReference>
<evidence type="ECO:0000256" key="5">
    <source>
        <dbReference type="ARBA" id="ARBA00023284"/>
    </source>
</evidence>
<dbReference type="AlphaFoldDB" id="A0A1J5RXI7"/>
<comment type="caution">
    <text evidence="7">The sequence shown here is derived from an EMBL/GenBank/DDBJ whole genome shotgun (WGS) entry which is preliminary data.</text>
</comment>
<dbReference type="EMBL" id="MLJW01000191">
    <property type="protein sequence ID" value="OIQ94187.1"/>
    <property type="molecule type" value="Genomic_DNA"/>
</dbReference>
<keyword evidence="5" id="KW-0676">Redox-active center</keyword>
<dbReference type="InterPro" id="IPR004099">
    <property type="entry name" value="Pyr_nucl-diS_OxRdtase_dimer"/>
</dbReference>
<organism evidence="7">
    <name type="scientific">mine drainage metagenome</name>
    <dbReference type="NCBI Taxonomy" id="410659"/>
    <lineage>
        <taxon>unclassified sequences</taxon>
        <taxon>metagenomes</taxon>
        <taxon>ecological metagenomes</taxon>
    </lineage>
</organism>
<protein>
    <submittedName>
        <fullName evidence="7">Glutathione amide reductase</fullName>
        <ecNumber evidence="7">1.8.1.16</ecNumber>
    </submittedName>
</protein>
<evidence type="ECO:0000256" key="4">
    <source>
        <dbReference type="ARBA" id="ARBA00023157"/>
    </source>
</evidence>
<dbReference type="GO" id="GO:0004362">
    <property type="term" value="F:glutathione-disulfide reductase (NADPH) activity"/>
    <property type="evidence" value="ECO:0007669"/>
    <property type="project" value="TreeGrafter"/>
</dbReference>
<keyword evidence="4" id="KW-1015">Disulfide bond</keyword>
<evidence type="ECO:0000259" key="6">
    <source>
        <dbReference type="Pfam" id="PF02852"/>
    </source>
</evidence>